<dbReference type="OrthoDB" id="1936587at2759"/>
<protein>
    <submittedName>
        <fullName evidence="1">Uncharacterized protein</fullName>
    </submittedName>
</protein>
<reference evidence="1" key="1">
    <citation type="submission" date="2018-05" db="EMBL/GenBank/DDBJ databases">
        <title>Draft genome of Mucuna pruriens seed.</title>
        <authorList>
            <person name="Nnadi N.E."/>
            <person name="Vos R."/>
            <person name="Hasami M.H."/>
            <person name="Devisetty U.K."/>
            <person name="Aguiy J.C."/>
        </authorList>
    </citation>
    <scope>NUCLEOTIDE SEQUENCE [LARGE SCALE GENOMIC DNA]</scope>
    <source>
        <strain evidence="1">JCA_2017</strain>
    </source>
</reference>
<name>A0A371G8V7_MUCPR</name>
<dbReference type="SUPFAM" id="SSF53098">
    <property type="entry name" value="Ribonuclease H-like"/>
    <property type="match status" value="1"/>
</dbReference>
<dbReference type="AlphaFoldDB" id="A0A371G8V7"/>
<evidence type="ECO:0000313" key="2">
    <source>
        <dbReference type="Proteomes" id="UP000257109"/>
    </source>
</evidence>
<dbReference type="EMBL" id="QJKJ01006361">
    <property type="protein sequence ID" value="RDX86988.1"/>
    <property type="molecule type" value="Genomic_DNA"/>
</dbReference>
<dbReference type="InterPro" id="IPR036397">
    <property type="entry name" value="RNaseH_sf"/>
</dbReference>
<dbReference type="Proteomes" id="UP000257109">
    <property type="component" value="Unassembled WGS sequence"/>
</dbReference>
<keyword evidence="2" id="KW-1185">Reference proteome</keyword>
<feature type="non-terminal residue" evidence="1">
    <location>
        <position position="1"/>
    </location>
</feature>
<evidence type="ECO:0000313" key="1">
    <source>
        <dbReference type="EMBL" id="RDX86988.1"/>
    </source>
</evidence>
<proteinExistence type="predicted"/>
<organism evidence="1 2">
    <name type="scientific">Mucuna pruriens</name>
    <name type="common">Velvet bean</name>
    <name type="synonym">Dolichos pruriens</name>
    <dbReference type="NCBI Taxonomy" id="157652"/>
    <lineage>
        <taxon>Eukaryota</taxon>
        <taxon>Viridiplantae</taxon>
        <taxon>Streptophyta</taxon>
        <taxon>Embryophyta</taxon>
        <taxon>Tracheophyta</taxon>
        <taxon>Spermatophyta</taxon>
        <taxon>Magnoliopsida</taxon>
        <taxon>eudicotyledons</taxon>
        <taxon>Gunneridae</taxon>
        <taxon>Pentapetalae</taxon>
        <taxon>rosids</taxon>
        <taxon>fabids</taxon>
        <taxon>Fabales</taxon>
        <taxon>Fabaceae</taxon>
        <taxon>Papilionoideae</taxon>
        <taxon>50 kb inversion clade</taxon>
        <taxon>NPAAA clade</taxon>
        <taxon>indigoferoid/millettioid clade</taxon>
        <taxon>Phaseoleae</taxon>
        <taxon>Mucuna</taxon>
    </lineage>
</organism>
<dbReference type="InterPro" id="IPR012337">
    <property type="entry name" value="RNaseH-like_sf"/>
</dbReference>
<dbReference type="PANTHER" id="PTHR48475:SF1">
    <property type="entry name" value="RNASE H TYPE-1 DOMAIN-CONTAINING PROTEIN"/>
    <property type="match status" value="1"/>
</dbReference>
<accession>A0A371G8V7</accession>
<dbReference type="GO" id="GO:0003676">
    <property type="term" value="F:nucleic acid binding"/>
    <property type="evidence" value="ECO:0007669"/>
    <property type="project" value="InterPro"/>
</dbReference>
<dbReference type="PANTHER" id="PTHR48475">
    <property type="entry name" value="RIBONUCLEASE H"/>
    <property type="match status" value="1"/>
</dbReference>
<comment type="caution">
    <text evidence="1">The sequence shown here is derived from an EMBL/GenBank/DDBJ whole genome shotgun (WGS) entry which is preliminary data.</text>
</comment>
<gene>
    <name evidence="1" type="ORF">CR513_31591</name>
</gene>
<sequence length="64" mass="7420">MEVANKNIKKIVQKMVMTYKDWHKMLPFSLGYRTTIRTSTRATPYSLVYGMEAVLPIEVEIPSL</sequence>
<dbReference type="Gene3D" id="3.30.420.10">
    <property type="entry name" value="Ribonuclease H-like superfamily/Ribonuclease H"/>
    <property type="match status" value="1"/>
</dbReference>